<dbReference type="HOGENOM" id="CLU_022883_4_0_1"/>
<dbReference type="KEGG" id="ttt:THITE_2149277"/>
<feature type="transmembrane region" description="Helical" evidence="1">
    <location>
        <begin position="20"/>
        <end position="39"/>
    </location>
</feature>
<dbReference type="PANTHER" id="PTHR35043:SF8">
    <property type="entry name" value="DUF4220 DOMAIN-CONTAINING PROTEIN"/>
    <property type="match status" value="1"/>
</dbReference>
<proteinExistence type="predicted"/>
<sequence>MSDDDPSVGWQASPDRRGTLTLLTSCLVTIFACTWSVQHLNLPGPKDGAWTRLVRKCKWMIITVLFPEFILAHAIFELAMAIDDLAKLKERGAAISPPWWLRLAQEKPANLFSSLAGVMSCRRRNAATEESEAAAAGPTPWTLTHCYLANMGGFSVKLSPQKNPCTAQYSLSPAPFSWEDYKPKTASQLAKLWSENTALNISEAEVADKSKTDYLSKAVAVVQIANLAVSVVVRSVRHLAISQLEIVTLAFAVCGVLAYAAYWYKPQGVEIPVGVELRCRATELEQLRATSEPRPFDRFWEVVTNRYRVKFNVTGIRVLGLDSVAGDWDRVPNDNLPRMANQTHSALFVLTFLTVSFGAIHLAAWNFSFPSRVEQILWRVSTIVAMVVPPLALLALPLVQLHRRWGDPQNFIEGLRRALEALVFALRNPSQDDDLRVPFWKQAADLAQYRAELAEQALQALRRLPVGWEMEQGPSMQVPYKDVFEPLETGMILCTGLAYVAWDSRVCGTGPLRALHLPKQFDSQLTYLAEILLGAAPKKIRDDAVTGVYPRRPLIPPWVNMGIIYVTGLVYCMARLSIIALAFSCLRSMPNSVYVDTWTKNIPSFQ</sequence>
<dbReference type="AlphaFoldDB" id="G2QWY6"/>
<dbReference type="STRING" id="578455.G2QWY6"/>
<gene>
    <name evidence="2" type="ORF">THITE_2149277</name>
</gene>
<keyword evidence="1" id="KW-1133">Transmembrane helix</keyword>
<protein>
    <submittedName>
        <fullName evidence="2">Uncharacterized protein</fullName>
    </submittedName>
</protein>
<reference evidence="2 3" key="1">
    <citation type="journal article" date="2011" name="Nat. Biotechnol.">
        <title>Comparative genomic analysis of the thermophilic biomass-degrading fungi Myceliophthora thermophila and Thielavia terrestris.</title>
        <authorList>
            <person name="Berka R.M."/>
            <person name="Grigoriev I.V."/>
            <person name="Otillar R."/>
            <person name="Salamov A."/>
            <person name="Grimwood J."/>
            <person name="Reid I."/>
            <person name="Ishmael N."/>
            <person name="John T."/>
            <person name="Darmond C."/>
            <person name="Moisan M.-C."/>
            <person name="Henrissat B."/>
            <person name="Coutinho P.M."/>
            <person name="Lombard V."/>
            <person name="Natvig D.O."/>
            <person name="Lindquist E."/>
            <person name="Schmutz J."/>
            <person name="Lucas S."/>
            <person name="Harris P."/>
            <person name="Powlowski J."/>
            <person name="Bellemare A."/>
            <person name="Taylor D."/>
            <person name="Butler G."/>
            <person name="de Vries R.P."/>
            <person name="Allijn I.E."/>
            <person name="van den Brink J."/>
            <person name="Ushinsky S."/>
            <person name="Storms R."/>
            <person name="Powell A.J."/>
            <person name="Paulsen I.T."/>
            <person name="Elbourne L.D.H."/>
            <person name="Baker S.E."/>
            <person name="Magnuson J."/>
            <person name="LaBoissiere S."/>
            <person name="Clutterbuck A.J."/>
            <person name="Martinez D."/>
            <person name="Wogulis M."/>
            <person name="de Leon A.L."/>
            <person name="Rey M.W."/>
            <person name="Tsang A."/>
        </authorList>
    </citation>
    <scope>NUCLEOTIDE SEQUENCE [LARGE SCALE GENOMIC DNA]</scope>
    <source>
        <strain evidence="3">ATCC 38088 / NRRL 8126</strain>
    </source>
</reference>
<feature type="transmembrane region" description="Helical" evidence="1">
    <location>
        <begin position="376"/>
        <end position="399"/>
    </location>
</feature>
<feature type="transmembrane region" description="Helical" evidence="1">
    <location>
        <begin position="59"/>
        <end position="82"/>
    </location>
</feature>
<evidence type="ECO:0000313" key="2">
    <source>
        <dbReference type="EMBL" id="AEO63952.1"/>
    </source>
</evidence>
<dbReference type="GeneID" id="11516915"/>
<dbReference type="OrthoDB" id="3061561at2759"/>
<evidence type="ECO:0000256" key="1">
    <source>
        <dbReference type="SAM" id="Phobius"/>
    </source>
</evidence>
<organism evidence="2 3">
    <name type="scientific">Thermothielavioides terrestris (strain ATCC 38088 / NRRL 8126)</name>
    <name type="common">Thielavia terrestris</name>
    <dbReference type="NCBI Taxonomy" id="578455"/>
    <lineage>
        <taxon>Eukaryota</taxon>
        <taxon>Fungi</taxon>
        <taxon>Dikarya</taxon>
        <taxon>Ascomycota</taxon>
        <taxon>Pezizomycotina</taxon>
        <taxon>Sordariomycetes</taxon>
        <taxon>Sordariomycetidae</taxon>
        <taxon>Sordariales</taxon>
        <taxon>Chaetomiaceae</taxon>
        <taxon>Thermothielavioides</taxon>
        <taxon>Thermothielavioides terrestris</taxon>
    </lineage>
</organism>
<evidence type="ECO:0000313" key="3">
    <source>
        <dbReference type="Proteomes" id="UP000008181"/>
    </source>
</evidence>
<keyword evidence="1" id="KW-0812">Transmembrane</keyword>
<dbReference type="Proteomes" id="UP000008181">
    <property type="component" value="Chromosome 1"/>
</dbReference>
<dbReference type="eggNOG" id="ENOG502SPX8">
    <property type="taxonomic scope" value="Eukaryota"/>
</dbReference>
<name>G2QWY6_THETT</name>
<keyword evidence="1" id="KW-0472">Membrane</keyword>
<dbReference type="PANTHER" id="PTHR35043">
    <property type="entry name" value="TRANSCRIPTION FACTOR DOMAIN-CONTAINING PROTEIN"/>
    <property type="match status" value="1"/>
</dbReference>
<keyword evidence="3" id="KW-1185">Reference proteome</keyword>
<accession>G2QWY6</accession>
<feature type="transmembrane region" description="Helical" evidence="1">
    <location>
        <begin position="558"/>
        <end position="583"/>
    </location>
</feature>
<dbReference type="RefSeq" id="XP_003650288.1">
    <property type="nucleotide sequence ID" value="XM_003650240.1"/>
</dbReference>
<feature type="transmembrane region" description="Helical" evidence="1">
    <location>
        <begin position="346"/>
        <end position="364"/>
    </location>
</feature>
<dbReference type="EMBL" id="CP003009">
    <property type="protein sequence ID" value="AEO63952.1"/>
    <property type="molecule type" value="Genomic_DNA"/>
</dbReference>
<feature type="transmembrane region" description="Helical" evidence="1">
    <location>
        <begin position="239"/>
        <end position="262"/>
    </location>
</feature>